<evidence type="ECO:0000256" key="2">
    <source>
        <dbReference type="ARBA" id="ARBA00023002"/>
    </source>
</evidence>
<dbReference type="AlphaFoldDB" id="A0A5R8YIE7"/>
<reference evidence="7" key="1">
    <citation type="submission" date="2019-05" db="EMBL/GenBank/DDBJ databases">
        <title>Isolation, diversity and antifungal activity of Actinobacteria from wheat.</title>
        <authorList>
            <person name="Yu B."/>
        </authorList>
    </citation>
    <scope>NUCLEOTIDE SEQUENCE [LARGE SCALE GENOMIC DNA]</scope>
    <source>
        <strain evidence="7">NEAU-HEGS1-5</strain>
    </source>
</reference>
<dbReference type="GO" id="GO:0005829">
    <property type="term" value="C:cytosol"/>
    <property type="evidence" value="ECO:0007669"/>
    <property type="project" value="TreeGrafter"/>
</dbReference>
<name>A0A5R8YIE7_9ACTN</name>
<feature type="domain" description="D-isomer specific 2-hydroxyacid dehydrogenase catalytic" evidence="5">
    <location>
        <begin position="40"/>
        <end position="348"/>
    </location>
</feature>
<sequence length="367" mass="39475">MVHPLAVGAETFGDAATSRVGGAKRPARGGVVLVTGAGIDTKLLAPLKERHGLKVLYLPGPLDETELGHRLGQHVRAYLHGGEERATGGVLRKATSLQVVAFVGVGYENFVDVPTADELNIAVTNTPGAATDAVAAFTVGQIINANWRIPHRLGRRVPGWGDPGDMPHELGACRVGILGMGANGQRIAEILRDGFDATVAYHSRTRKEDVERRLGLSYRGSVSELAEGSDILVVMVPETDETRSMIDHSVIKLMPWGSVIVNTARPAIVDPHALYEGLSDGRVRMAVFDGFYDLDSDAGLKLTRDFADRLLVTGHIASHTQETMNRMITQAVASIDNYLTNGTDEHEVGKRRDTFGTVLRVTCGRSS</sequence>
<dbReference type="InterPro" id="IPR006139">
    <property type="entry name" value="D-isomer_2_OHA_DH_cat_dom"/>
</dbReference>
<organism evidence="7 8">
    <name type="scientific">Microbispora triticiradicis</name>
    <dbReference type="NCBI Taxonomy" id="2200763"/>
    <lineage>
        <taxon>Bacteria</taxon>
        <taxon>Bacillati</taxon>
        <taxon>Actinomycetota</taxon>
        <taxon>Actinomycetes</taxon>
        <taxon>Streptosporangiales</taxon>
        <taxon>Streptosporangiaceae</taxon>
        <taxon>Microbispora</taxon>
    </lineage>
</organism>
<evidence type="ECO:0008006" key="9">
    <source>
        <dbReference type="Google" id="ProtNLM"/>
    </source>
</evidence>
<comment type="similarity">
    <text evidence="1 4">Belongs to the D-isomer specific 2-hydroxyacid dehydrogenase family.</text>
</comment>
<dbReference type="Gene3D" id="3.40.50.720">
    <property type="entry name" value="NAD(P)-binding Rossmann-like Domain"/>
    <property type="match status" value="2"/>
</dbReference>
<comment type="caution">
    <text evidence="7">The sequence shown here is derived from an EMBL/GenBank/DDBJ whole genome shotgun (WGS) entry which is preliminary data.</text>
</comment>
<proteinExistence type="inferred from homology"/>
<keyword evidence="2 4" id="KW-0560">Oxidoreductase</keyword>
<dbReference type="SUPFAM" id="SSF52283">
    <property type="entry name" value="Formate/glycerate dehydrogenase catalytic domain-like"/>
    <property type="match status" value="1"/>
</dbReference>
<dbReference type="OrthoDB" id="4324715at2"/>
<dbReference type="PANTHER" id="PTHR10996">
    <property type="entry name" value="2-HYDROXYACID DEHYDROGENASE-RELATED"/>
    <property type="match status" value="1"/>
</dbReference>
<dbReference type="GO" id="GO:0051287">
    <property type="term" value="F:NAD binding"/>
    <property type="evidence" value="ECO:0007669"/>
    <property type="project" value="InterPro"/>
</dbReference>
<feature type="domain" description="D-isomer specific 2-hydroxyacid dehydrogenase NAD-binding" evidence="6">
    <location>
        <begin position="160"/>
        <end position="317"/>
    </location>
</feature>
<dbReference type="EMBL" id="VANP01000019">
    <property type="protein sequence ID" value="TLP52321.1"/>
    <property type="molecule type" value="Genomic_DNA"/>
</dbReference>
<keyword evidence="8" id="KW-1185">Reference proteome</keyword>
<dbReference type="Proteomes" id="UP000309033">
    <property type="component" value="Unassembled WGS sequence"/>
</dbReference>
<dbReference type="InterPro" id="IPR029753">
    <property type="entry name" value="D-isomer_DH_CS"/>
</dbReference>
<evidence type="ECO:0000256" key="4">
    <source>
        <dbReference type="RuleBase" id="RU003719"/>
    </source>
</evidence>
<dbReference type="GO" id="GO:0016618">
    <property type="term" value="F:hydroxypyruvate reductase [NAD(P)H] activity"/>
    <property type="evidence" value="ECO:0007669"/>
    <property type="project" value="TreeGrafter"/>
</dbReference>
<evidence type="ECO:0000259" key="5">
    <source>
        <dbReference type="Pfam" id="PF00389"/>
    </source>
</evidence>
<dbReference type="GO" id="GO:0030267">
    <property type="term" value="F:glyoxylate reductase (NADPH) activity"/>
    <property type="evidence" value="ECO:0007669"/>
    <property type="project" value="TreeGrafter"/>
</dbReference>
<dbReference type="SUPFAM" id="SSF51735">
    <property type="entry name" value="NAD(P)-binding Rossmann-fold domains"/>
    <property type="match status" value="1"/>
</dbReference>
<dbReference type="PROSITE" id="PS00671">
    <property type="entry name" value="D_2_HYDROXYACID_DH_3"/>
    <property type="match status" value="1"/>
</dbReference>
<evidence type="ECO:0000313" key="8">
    <source>
        <dbReference type="Proteomes" id="UP000309033"/>
    </source>
</evidence>
<evidence type="ECO:0000313" key="7">
    <source>
        <dbReference type="EMBL" id="TLP52321.1"/>
    </source>
</evidence>
<protein>
    <recommendedName>
        <fullName evidence="9">Hydroxyacid dehydrogenase</fullName>
    </recommendedName>
</protein>
<dbReference type="Pfam" id="PF02826">
    <property type="entry name" value="2-Hacid_dh_C"/>
    <property type="match status" value="1"/>
</dbReference>
<accession>A0A5R8YIE7</accession>
<dbReference type="InterPro" id="IPR006140">
    <property type="entry name" value="D-isomer_DH_NAD-bd"/>
</dbReference>
<dbReference type="InterPro" id="IPR036291">
    <property type="entry name" value="NAD(P)-bd_dom_sf"/>
</dbReference>
<evidence type="ECO:0000259" key="6">
    <source>
        <dbReference type="Pfam" id="PF02826"/>
    </source>
</evidence>
<evidence type="ECO:0000256" key="1">
    <source>
        <dbReference type="ARBA" id="ARBA00005854"/>
    </source>
</evidence>
<gene>
    <name evidence="7" type="ORF">FED44_31900</name>
</gene>
<dbReference type="InterPro" id="IPR050223">
    <property type="entry name" value="D-isomer_2-hydroxyacid_DH"/>
</dbReference>
<dbReference type="Pfam" id="PF00389">
    <property type="entry name" value="2-Hacid_dh"/>
    <property type="match status" value="1"/>
</dbReference>
<dbReference type="PANTHER" id="PTHR10996:SF178">
    <property type="entry name" value="2-HYDROXYACID DEHYDROGENASE YGL185C-RELATED"/>
    <property type="match status" value="1"/>
</dbReference>
<evidence type="ECO:0000256" key="3">
    <source>
        <dbReference type="ARBA" id="ARBA00023027"/>
    </source>
</evidence>
<keyword evidence="3" id="KW-0520">NAD</keyword>